<evidence type="ECO:0000256" key="6">
    <source>
        <dbReference type="ARBA" id="ARBA00022490"/>
    </source>
</evidence>
<protein>
    <recommendedName>
        <fullName evidence="5">DNA damage-inducible protein 1</fullName>
    </recommendedName>
</protein>
<evidence type="ECO:0000256" key="3">
    <source>
        <dbReference type="ARBA" id="ARBA00009136"/>
    </source>
</evidence>
<dbReference type="Gene3D" id="3.10.20.90">
    <property type="entry name" value="Phosphatidylinositol 3-kinase Catalytic Subunit, Chain A, domain 1"/>
    <property type="match status" value="1"/>
</dbReference>
<dbReference type="Pfam" id="PF00627">
    <property type="entry name" value="UBA"/>
    <property type="match status" value="1"/>
</dbReference>
<dbReference type="InterPro" id="IPR019103">
    <property type="entry name" value="Peptidase_aspartic_DDI1-type"/>
</dbReference>
<feature type="compositionally biased region" description="Low complexity" evidence="11">
    <location>
        <begin position="413"/>
        <end position="443"/>
    </location>
</feature>
<organism evidence="14 15">
    <name type="scientific">Cordyceps confragosa</name>
    <name type="common">Lecanicillium lecanii</name>
    <dbReference type="NCBI Taxonomy" id="2714763"/>
    <lineage>
        <taxon>Eukaryota</taxon>
        <taxon>Fungi</taxon>
        <taxon>Dikarya</taxon>
        <taxon>Ascomycota</taxon>
        <taxon>Pezizomycotina</taxon>
        <taxon>Sordariomycetes</taxon>
        <taxon>Hypocreomycetidae</taxon>
        <taxon>Hypocreales</taxon>
        <taxon>Cordycipitaceae</taxon>
        <taxon>Akanthomyces</taxon>
    </lineage>
</organism>
<feature type="domain" description="UBA" evidence="12">
    <location>
        <begin position="444"/>
        <end position="483"/>
    </location>
</feature>
<feature type="region of interest" description="Disordered" evidence="11">
    <location>
        <begin position="360"/>
        <end position="443"/>
    </location>
</feature>
<dbReference type="PANTHER" id="PTHR12917:SF1">
    <property type="entry name" value="AT13091P"/>
    <property type="match status" value="1"/>
</dbReference>
<evidence type="ECO:0000256" key="9">
    <source>
        <dbReference type="ARBA" id="ARBA00022801"/>
    </source>
</evidence>
<dbReference type="Gene3D" id="2.40.70.10">
    <property type="entry name" value="Acid Proteases"/>
    <property type="match status" value="1"/>
</dbReference>
<keyword evidence="9" id="KW-0378">Hydrolase</keyword>
<reference evidence="14 15" key="1">
    <citation type="submission" date="2016-03" db="EMBL/GenBank/DDBJ databases">
        <title>Fine-scale spatial genetic structure of a fungal parasite of coffee scale insects.</title>
        <authorList>
            <person name="Jackson D."/>
            <person name="Zemenick K.A."/>
            <person name="Malloure B."/>
            <person name="Quandt C.A."/>
            <person name="James T.Y."/>
        </authorList>
    </citation>
    <scope>NUCLEOTIDE SEQUENCE [LARGE SCALE GENOMIC DNA]</scope>
    <source>
        <strain evidence="14 15">UM487</strain>
    </source>
</reference>
<sequence>TPRHPRDLTLVRDSTCPHAPTSSTTRLLDSSSVCHHAGDQDTLLTLEIFPDMTLSTLRESIQAEAKVAPDAQQIYHNGRALTEDTKTMEQLQISDGDMLAVHVRDKRPNPNPQTQAARSAPPQPQPQAGAGANDPEVVRLQVLGDPNLRQQLQRQHPELAAAVEDPARFAAILGESQDRERRERLERQRQIEQLNADPFDVENQRKIEEMIRQERVMENLQNAMEHNPEVGVATVFGRVHMLYVNVEVNGHKVKAFVDSGAQATIMSPSCAEACGIMRLVDTRFAGVARGVGTANIIGRVHSAQIKIGAMHLPCSFTVMEGKGMDLLLGLDMLKRYQATIDLAKDKLVIQGEEIPFLGEAEIPKEEDATQNEPTIPGPAGTTIGQRSGAIEPPSEQTSSAAQSGAAGAGAGAGVSSTAATTTTASAPESASAQMTAQPAAAGPAIQPQHIETLMGMGATREQAIQALQAAEGNVDVAAGIIFF</sequence>
<feature type="domain" description="Ubiquitin-like" evidence="13">
    <location>
        <begin position="44"/>
        <end position="108"/>
    </location>
</feature>
<feature type="region of interest" description="Disordered" evidence="11">
    <location>
        <begin position="103"/>
        <end position="132"/>
    </location>
</feature>
<dbReference type="Pfam" id="PF09668">
    <property type="entry name" value="Asp_protease"/>
    <property type="match status" value="1"/>
</dbReference>
<dbReference type="SMART" id="SM00165">
    <property type="entry name" value="UBA"/>
    <property type="match status" value="1"/>
</dbReference>
<comment type="caution">
    <text evidence="14">The sequence shown here is derived from an EMBL/GenBank/DDBJ whole genome shotgun (WGS) entry which is preliminary data.</text>
</comment>
<dbReference type="PANTHER" id="PTHR12917">
    <property type="entry name" value="ASPARTYL PROTEASE DDI-RELATED"/>
    <property type="match status" value="1"/>
</dbReference>
<dbReference type="InterPro" id="IPR000626">
    <property type="entry name" value="Ubiquitin-like_dom"/>
</dbReference>
<dbReference type="EMBL" id="LUKN01000934">
    <property type="protein sequence ID" value="OAR01890.1"/>
    <property type="molecule type" value="Genomic_DNA"/>
</dbReference>
<evidence type="ECO:0000256" key="8">
    <source>
        <dbReference type="ARBA" id="ARBA00022750"/>
    </source>
</evidence>
<dbReference type="OrthoDB" id="1047367at2759"/>
<dbReference type="SUPFAM" id="SSF50630">
    <property type="entry name" value="Acid proteases"/>
    <property type="match status" value="1"/>
</dbReference>
<evidence type="ECO:0000256" key="7">
    <source>
        <dbReference type="ARBA" id="ARBA00022670"/>
    </source>
</evidence>
<dbReference type="CDD" id="cd01796">
    <property type="entry name" value="Ubl_Ddi1_like"/>
    <property type="match status" value="1"/>
</dbReference>
<keyword evidence="7" id="KW-0645">Protease</keyword>
<dbReference type="GO" id="GO:0006508">
    <property type="term" value="P:proteolysis"/>
    <property type="evidence" value="ECO:0007669"/>
    <property type="project" value="UniProtKB-KW"/>
</dbReference>
<dbReference type="InterPro" id="IPR029071">
    <property type="entry name" value="Ubiquitin-like_domsf"/>
</dbReference>
<feature type="non-terminal residue" evidence="14">
    <location>
        <position position="483"/>
    </location>
</feature>
<dbReference type="PROSITE" id="PS50030">
    <property type="entry name" value="UBA"/>
    <property type="match status" value="1"/>
</dbReference>
<feature type="compositionally biased region" description="Low complexity" evidence="11">
    <location>
        <begin position="112"/>
        <end position="130"/>
    </location>
</feature>
<dbReference type="InterPro" id="IPR009060">
    <property type="entry name" value="UBA-like_sf"/>
</dbReference>
<dbReference type="Proteomes" id="UP000243081">
    <property type="component" value="Unassembled WGS sequence"/>
</dbReference>
<keyword evidence="10" id="KW-0175">Coiled coil</keyword>
<comment type="similarity">
    <text evidence="3">Belongs to the DDI1 family.</text>
</comment>
<dbReference type="CDD" id="cd05479">
    <property type="entry name" value="RP_DDI"/>
    <property type="match status" value="1"/>
</dbReference>
<dbReference type="CDD" id="cd14310">
    <property type="entry name" value="UBA_cnDdi1_like"/>
    <property type="match status" value="1"/>
</dbReference>
<dbReference type="PROSITE" id="PS50053">
    <property type="entry name" value="UBIQUITIN_2"/>
    <property type="match status" value="1"/>
</dbReference>
<name>A0A179IJI3_CORDF</name>
<dbReference type="InterPro" id="IPR015940">
    <property type="entry name" value="UBA"/>
</dbReference>
<keyword evidence="15" id="KW-1185">Reference proteome</keyword>
<dbReference type="SMART" id="SM00213">
    <property type="entry name" value="UBQ"/>
    <property type="match status" value="1"/>
</dbReference>
<evidence type="ECO:0000256" key="10">
    <source>
        <dbReference type="SAM" id="Coils"/>
    </source>
</evidence>
<evidence type="ECO:0000313" key="15">
    <source>
        <dbReference type="Proteomes" id="UP000243081"/>
    </source>
</evidence>
<gene>
    <name evidence="14" type="ORF">LLEC1_02823</name>
</gene>
<proteinExistence type="inferred from homology"/>
<feature type="non-terminal residue" evidence="14">
    <location>
        <position position="1"/>
    </location>
</feature>
<dbReference type="OMA" id="GHRLNAF"/>
<dbReference type="SUPFAM" id="SSF54236">
    <property type="entry name" value="Ubiquitin-like"/>
    <property type="match status" value="1"/>
</dbReference>
<dbReference type="InterPro" id="IPR021109">
    <property type="entry name" value="Peptidase_aspartic_dom_sf"/>
</dbReference>
<dbReference type="InterPro" id="IPR033882">
    <property type="entry name" value="DDI1_N"/>
</dbReference>
<comment type="subcellular location">
    <subcellularLocation>
        <location evidence="2">Cytoplasm</location>
    </subcellularLocation>
</comment>
<comment type="function">
    <text evidence="1">Probable aspartic protease. May be involved in the regulation of exocytosis. Acts as a linker between the 19S proteasome and polyubiquitinated proteins via UBA domain interactions with ubiquitin for their subsequent degradation. Required for S-phase checkpoint control.</text>
</comment>
<evidence type="ECO:0000259" key="13">
    <source>
        <dbReference type="PROSITE" id="PS50053"/>
    </source>
</evidence>
<dbReference type="GO" id="GO:0004190">
    <property type="term" value="F:aspartic-type endopeptidase activity"/>
    <property type="evidence" value="ECO:0007669"/>
    <property type="project" value="UniProtKB-KW"/>
</dbReference>
<evidence type="ECO:0000256" key="2">
    <source>
        <dbReference type="ARBA" id="ARBA00004496"/>
    </source>
</evidence>
<dbReference type="SUPFAM" id="SSF46934">
    <property type="entry name" value="UBA-like"/>
    <property type="match status" value="1"/>
</dbReference>
<evidence type="ECO:0000256" key="11">
    <source>
        <dbReference type="SAM" id="MobiDB-lite"/>
    </source>
</evidence>
<evidence type="ECO:0000259" key="12">
    <source>
        <dbReference type="PROSITE" id="PS50030"/>
    </source>
</evidence>
<evidence type="ECO:0000256" key="5">
    <source>
        <dbReference type="ARBA" id="ARBA00021491"/>
    </source>
</evidence>
<feature type="coiled-coil region" evidence="10">
    <location>
        <begin position="177"/>
        <end position="223"/>
    </location>
</feature>
<evidence type="ECO:0000256" key="4">
    <source>
        <dbReference type="ARBA" id="ARBA00011128"/>
    </source>
</evidence>
<accession>A0A179IJI3</accession>
<dbReference type="GO" id="GO:0005737">
    <property type="term" value="C:cytoplasm"/>
    <property type="evidence" value="ECO:0007669"/>
    <property type="project" value="UniProtKB-SubCell"/>
</dbReference>
<evidence type="ECO:0000313" key="14">
    <source>
        <dbReference type="EMBL" id="OAR01890.1"/>
    </source>
</evidence>
<keyword evidence="6" id="KW-0963">Cytoplasm</keyword>
<evidence type="ECO:0000256" key="1">
    <source>
        <dbReference type="ARBA" id="ARBA00003231"/>
    </source>
</evidence>
<dbReference type="AlphaFoldDB" id="A0A179IJI3"/>
<keyword evidence="8" id="KW-0064">Aspartyl protease</keyword>
<dbReference type="Pfam" id="PF00240">
    <property type="entry name" value="ubiquitin"/>
    <property type="match status" value="1"/>
</dbReference>
<dbReference type="Gene3D" id="1.10.8.10">
    <property type="entry name" value="DNA helicase RuvA subunit, C-terminal domain"/>
    <property type="match status" value="1"/>
</dbReference>
<comment type="subunit">
    <text evidence="4">Binds ubiquitin and polyubiquitinated proteins.</text>
</comment>